<sequence length="231" mass="24745">MGKKNDLGTLALVGGGEWLGGGEDFDRELLARVDNSEVVVLPTAAAYEHPDRVVKKAEDYFDRLGTKVKPLMVLNRREAEDREVAEVVKRARFIYLSDGSPLHLRSVLKDSLLWESIVEVLNNGGVLAASGAAATLVCDPMVDPRGGAYTVGLGLVSNLAVFPYHGTAADHMRDRSIDLLAPKATLVGVDEQTALIRDATGWRVAGAGAVTLYEGTQAKIYSPGSVLPDFV</sequence>
<dbReference type="SUPFAM" id="SSF52317">
    <property type="entry name" value="Class I glutamine amidotransferase-like"/>
    <property type="match status" value="1"/>
</dbReference>
<reference evidence="5" key="1">
    <citation type="submission" date="2020-05" db="EMBL/GenBank/DDBJ databases">
        <authorList>
            <person name="Chiriac C."/>
            <person name="Salcher M."/>
            <person name="Ghai R."/>
            <person name="Kavagutti S V."/>
        </authorList>
    </citation>
    <scope>NUCLEOTIDE SEQUENCE</scope>
</reference>
<evidence type="ECO:0000313" key="5">
    <source>
        <dbReference type="EMBL" id="CAB4727550.1"/>
    </source>
</evidence>
<dbReference type="Pfam" id="PF03575">
    <property type="entry name" value="Peptidase_S51"/>
    <property type="match status" value="1"/>
</dbReference>
<comment type="similarity">
    <text evidence="1">Belongs to the peptidase S51 family.</text>
</comment>
<dbReference type="InterPro" id="IPR005320">
    <property type="entry name" value="Peptidase_S51"/>
</dbReference>
<name>A0A6J6RXS9_9ZZZZ</name>
<evidence type="ECO:0000256" key="1">
    <source>
        <dbReference type="ARBA" id="ARBA00006534"/>
    </source>
</evidence>
<evidence type="ECO:0000256" key="3">
    <source>
        <dbReference type="ARBA" id="ARBA00022801"/>
    </source>
</evidence>
<dbReference type="PANTHER" id="PTHR36175">
    <property type="entry name" value="CYANOPHYCINASE"/>
    <property type="match status" value="1"/>
</dbReference>
<gene>
    <name evidence="5" type="ORF">UFOPK2683_01073</name>
</gene>
<dbReference type="Gene3D" id="3.40.50.880">
    <property type="match status" value="1"/>
</dbReference>
<dbReference type="GO" id="GO:0008236">
    <property type="term" value="F:serine-type peptidase activity"/>
    <property type="evidence" value="ECO:0007669"/>
    <property type="project" value="UniProtKB-KW"/>
</dbReference>
<organism evidence="5">
    <name type="scientific">freshwater metagenome</name>
    <dbReference type="NCBI Taxonomy" id="449393"/>
    <lineage>
        <taxon>unclassified sequences</taxon>
        <taxon>metagenomes</taxon>
        <taxon>ecological metagenomes</taxon>
    </lineage>
</organism>
<accession>A0A6J6RXS9</accession>
<keyword evidence="3" id="KW-0378">Hydrolase</keyword>
<protein>
    <submittedName>
        <fullName evidence="5">Unannotated protein</fullName>
    </submittedName>
</protein>
<evidence type="ECO:0000256" key="4">
    <source>
        <dbReference type="ARBA" id="ARBA00022825"/>
    </source>
</evidence>
<evidence type="ECO:0000256" key="2">
    <source>
        <dbReference type="ARBA" id="ARBA00022670"/>
    </source>
</evidence>
<dbReference type="GO" id="GO:0006508">
    <property type="term" value="P:proteolysis"/>
    <property type="evidence" value="ECO:0007669"/>
    <property type="project" value="UniProtKB-KW"/>
</dbReference>
<dbReference type="PANTHER" id="PTHR36175:SF1">
    <property type="entry name" value="CYANOPHYCINASE"/>
    <property type="match status" value="1"/>
</dbReference>
<keyword evidence="4" id="KW-0720">Serine protease</keyword>
<dbReference type="EMBL" id="CAEZYK010000062">
    <property type="protein sequence ID" value="CAB4727550.1"/>
    <property type="molecule type" value="Genomic_DNA"/>
</dbReference>
<proteinExistence type="inferred from homology"/>
<dbReference type="InterPro" id="IPR029062">
    <property type="entry name" value="Class_I_gatase-like"/>
</dbReference>
<keyword evidence="2" id="KW-0645">Protease</keyword>
<dbReference type="AlphaFoldDB" id="A0A6J6RXS9"/>